<dbReference type="EMBL" id="BNAH01000003">
    <property type="protein sequence ID" value="GHE82327.1"/>
    <property type="molecule type" value="Genomic_DNA"/>
</dbReference>
<organism evidence="1 2">
    <name type="scientific">Thalassotalea profundi</name>
    <dbReference type="NCBI Taxonomy" id="2036687"/>
    <lineage>
        <taxon>Bacteria</taxon>
        <taxon>Pseudomonadati</taxon>
        <taxon>Pseudomonadota</taxon>
        <taxon>Gammaproteobacteria</taxon>
        <taxon>Alteromonadales</taxon>
        <taxon>Colwelliaceae</taxon>
        <taxon>Thalassotalea</taxon>
    </lineage>
</organism>
<comment type="caution">
    <text evidence="1">The sequence shown here is derived from an EMBL/GenBank/DDBJ whole genome shotgun (WGS) entry which is preliminary data.</text>
</comment>
<proteinExistence type="predicted"/>
<protein>
    <recommendedName>
        <fullName evidence="3">Dicarboxylate transport domain-containing protein</fullName>
    </recommendedName>
</protein>
<dbReference type="Pfam" id="PF11739">
    <property type="entry name" value="YdbH-like"/>
    <property type="match status" value="1"/>
</dbReference>
<evidence type="ECO:0000313" key="1">
    <source>
        <dbReference type="EMBL" id="GHE82327.1"/>
    </source>
</evidence>
<accession>A0ABQ3IH68</accession>
<reference evidence="2" key="1">
    <citation type="journal article" date="2019" name="Int. J. Syst. Evol. Microbiol.">
        <title>The Global Catalogue of Microorganisms (GCM) 10K type strain sequencing project: providing services to taxonomists for standard genome sequencing and annotation.</title>
        <authorList>
            <consortium name="The Broad Institute Genomics Platform"/>
            <consortium name="The Broad Institute Genome Sequencing Center for Infectious Disease"/>
            <person name="Wu L."/>
            <person name="Ma J."/>
        </authorList>
    </citation>
    <scope>NUCLEOTIDE SEQUENCE [LARGE SCALE GENOMIC DNA]</scope>
    <source>
        <strain evidence="2">CGMCC 1.15922</strain>
    </source>
</reference>
<evidence type="ECO:0000313" key="2">
    <source>
        <dbReference type="Proteomes" id="UP000626370"/>
    </source>
</evidence>
<gene>
    <name evidence="1" type="ORF">GCM10011501_08120</name>
</gene>
<dbReference type="RefSeq" id="WP_189376837.1">
    <property type="nucleotide sequence ID" value="NZ_BNAH01000003.1"/>
</dbReference>
<evidence type="ECO:0008006" key="3">
    <source>
        <dbReference type="Google" id="ProtNLM"/>
    </source>
</evidence>
<keyword evidence="2" id="KW-1185">Reference proteome</keyword>
<dbReference type="Proteomes" id="UP000626370">
    <property type="component" value="Unassembled WGS sequence"/>
</dbReference>
<name>A0ABQ3IH68_9GAMM</name>
<sequence>MRFVKILTLTLLISFIALITLLMISHNQRLAIINQFAKTQLADHQVEITCFNFHFQSDMSVIIDNLCLTHAKAHFEIKNANIQWSASSTPKVTSLDIDTIKITGVSPLFQGSPTTVKQNEKQNFNQVLSSALTSYIENVKQLPLSTNINIKHINYSPFLSKSNIFNNDKQTTSNAVESIKYQGSVKLLNNSLNVSLGDERDKKFLTAQLNIDKGHLIIEASSALTPLLRIVETHQFPLSSELYKTLNSSELSGKVNILIESKDSKVIIKNSLTDLKASISSSFTQKFNVNFSGSLNFHTKLDLTPSSNDAINITLFNENNLTLESDPVLLLSLLNDYNVSQEIISIIKDNPLSKFTLNTEPNTTLKISNVKTNLSSLEISAKDGSRDHYIKMKDITLNKAVSNAEADYQLQVNSFNFNSQLTAPKLKTFSKDYVSIQLIGSLTQTTQQTLIKIADESFVSLKNIVFPIEQKNSVPRTLASIKENKVTLKGTIVIEENNQLSINLAVNNNASQIVVPKKMELKNFTIDADIKGSLNAININAILSANNVELSNMNITGSIESPQFQFSGSKLQLTDLLTFNMKLPTEISLIDGVLDYNIEGKISDFITPLNNALTGNISVSSLSGEIDGIWLQELNWQQEVALTNGVLSTIKNNNNNLTIALIETGSPITNVTTGIDFSYNKTFEMTAKLLSADVLGGSFSIPQVKWPLTKGHSVDVQLTGIDLEQVLALDSKEGIVVTGHISGQLPILYDGKQFTVEDGKLYNINNGIIQVINNPAVAELKNNNSQLQLAFDALENLHYHQLSSTVSMADDGYMLLQTEIKGRNPDIDNDVNLNLNLTYDLPGLLESLSITDRFEQNIIDGLQNN</sequence>
<dbReference type="InterPro" id="IPR021730">
    <property type="entry name" value="YdbH"/>
</dbReference>